<evidence type="ECO:0000313" key="2">
    <source>
        <dbReference type="Proteomes" id="UP000326837"/>
    </source>
</evidence>
<protein>
    <submittedName>
        <fullName evidence="1">Uncharacterized protein</fullName>
    </submittedName>
</protein>
<dbReference type="AlphaFoldDB" id="A0A5K7X9F9"/>
<proteinExistence type="predicted"/>
<evidence type="ECO:0000313" key="1">
    <source>
        <dbReference type="EMBL" id="BBO33178.1"/>
    </source>
</evidence>
<accession>A0A5K7X9F9</accession>
<dbReference type="EMBL" id="AP021861">
    <property type="protein sequence ID" value="BBO33178.1"/>
    <property type="molecule type" value="Genomic_DNA"/>
</dbReference>
<dbReference type="KEGG" id="lpav:PLANPX_2790"/>
<dbReference type="Pfam" id="PF17419">
    <property type="entry name" value="MauJ"/>
    <property type="match status" value="1"/>
</dbReference>
<organism evidence="1 2">
    <name type="scientific">Lacipirellula parvula</name>
    <dbReference type="NCBI Taxonomy" id="2650471"/>
    <lineage>
        <taxon>Bacteria</taxon>
        <taxon>Pseudomonadati</taxon>
        <taxon>Planctomycetota</taxon>
        <taxon>Planctomycetia</taxon>
        <taxon>Pirellulales</taxon>
        <taxon>Lacipirellulaceae</taxon>
        <taxon>Lacipirellula</taxon>
    </lineage>
</organism>
<keyword evidence="2" id="KW-1185">Reference proteome</keyword>
<dbReference type="RefSeq" id="WP_152099013.1">
    <property type="nucleotide sequence ID" value="NZ_AP021861.1"/>
</dbReference>
<name>A0A5K7X9F9_9BACT</name>
<dbReference type="Proteomes" id="UP000326837">
    <property type="component" value="Chromosome"/>
</dbReference>
<sequence>MKMWCIVGVTRVELWPDVDATQEFEGEILHLRPPTKTALPDVRIQYEHPGDRLNALERIQRFLSRWSWWYRCPAQSSIHMFCSAPTRLGDGGHFSLSDRRHQVDSLTTTISDEKTCLALALYREARSVNSLPYEFLGYFKILNINNTDQQQKTWITATVPKLTCRKALPRIADLLATEPDIGVYLYGSGRCAVAHANKSPIANPDRCGDLIRLQLDLPVVQALAEYTIEQELGIKHERSK</sequence>
<reference evidence="2" key="1">
    <citation type="submission" date="2019-10" db="EMBL/GenBank/DDBJ databases">
        <title>Lacipirellula parvula gen. nov., sp. nov., representing a lineage of planctomycetes widespread in freshwater anoxic habitats, and description of the family Lacipirellulaceae.</title>
        <authorList>
            <person name="Dedysh S.N."/>
            <person name="Kulichevskaya I.S."/>
            <person name="Beletsky A.V."/>
            <person name="Rakitin A.L."/>
            <person name="Mardanov A.V."/>
            <person name="Ivanova A.A."/>
            <person name="Saltykova V.X."/>
            <person name="Rijpstra W.I.C."/>
            <person name="Sinninghe Damste J.S."/>
            <person name="Ravin N.V."/>
        </authorList>
    </citation>
    <scope>NUCLEOTIDE SEQUENCE [LARGE SCALE GENOMIC DNA]</scope>
    <source>
        <strain evidence="2">PX69</strain>
    </source>
</reference>
<gene>
    <name evidence="1" type="ORF">PLANPX_2790</name>
</gene>
<dbReference type="InterPro" id="IPR035383">
    <property type="entry name" value="MauJ"/>
</dbReference>